<dbReference type="SUPFAM" id="SSF48371">
    <property type="entry name" value="ARM repeat"/>
    <property type="match status" value="1"/>
</dbReference>
<dbReference type="Pfam" id="PF08713">
    <property type="entry name" value="DNA_alkylation"/>
    <property type="match status" value="1"/>
</dbReference>
<accession>A0A1M5N4J2</accession>
<dbReference type="EMBL" id="FQWX01000009">
    <property type="protein sequence ID" value="SHG84468.1"/>
    <property type="molecule type" value="Genomic_DNA"/>
</dbReference>
<reference evidence="2" key="1">
    <citation type="submission" date="2016-11" db="EMBL/GenBank/DDBJ databases">
        <authorList>
            <person name="Varghese N."/>
            <person name="Submissions S."/>
        </authorList>
    </citation>
    <scope>NUCLEOTIDE SEQUENCE [LARGE SCALE GENOMIC DNA]</scope>
    <source>
        <strain evidence="2">DSM 2635</strain>
    </source>
</reference>
<dbReference type="CDD" id="cd06561">
    <property type="entry name" value="AlkD_like"/>
    <property type="match status" value="1"/>
</dbReference>
<evidence type="ECO:0000313" key="2">
    <source>
        <dbReference type="Proteomes" id="UP000243255"/>
    </source>
</evidence>
<dbReference type="InterPro" id="IPR016024">
    <property type="entry name" value="ARM-type_fold"/>
</dbReference>
<dbReference type="PANTHER" id="PTHR34070">
    <property type="entry name" value="ARMADILLO-TYPE FOLD"/>
    <property type="match status" value="1"/>
</dbReference>
<dbReference type="AlphaFoldDB" id="A0A1M5N4J2"/>
<organism evidence="1 2">
    <name type="scientific">Asaccharospora irregularis DSM 2635</name>
    <dbReference type="NCBI Taxonomy" id="1121321"/>
    <lineage>
        <taxon>Bacteria</taxon>
        <taxon>Bacillati</taxon>
        <taxon>Bacillota</taxon>
        <taxon>Clostridia</taxon>
        <taxon>Peptostreptococcales</taxon>
        <taxon>Peptostreptococcaceae</taxon>
        <taxon>Asaccharospora</taxon>
    </lineage>
</organism>
<dbReference type="OrthoDB" id="9784740at2"/>
<dbReference type="PANTHER" id="PTHR34070:SF1">
    <property type="entry name" value="DNA ALKYLATION REPAIR PROTEIN"/>
    <property type="match status" value="1"/>
</dbReference>
<evidence type="ECO:0000313" key="1">
    <source>
        <dbReference type="EMBL" id="SHG84468.1"/>
    </source>
</evidence>
<gene>
    <name evidence="1" type="ORF">SAMN04488530_1095</name>
</gene>
<dbReference type="STRING" id="1121321.SAMN04488530_1095"/>
<dbReference type="RefSeq" id="WP_073125091.1">
    <property type="nucleotide sequence ID" value="NZ_BAABCH010000102.1"/>
</dbReference>
<keyword evidence="2" id="KW-1185">Reference proteome</keyword>
<proteinExistence type="predicted"/>
<sequence>MILIKESWDDEDYFELINYIKSLKDIKYIGFQEKIIPGVKDLIGVRIPYLRKISKDISKGNWRDYLEISRDDYFEEIVLQGMVIGNMKVEFFELEGYIRKFVPKINNWSICDTFCSGLKQTKKYKENMFEFLKQYLYSKNPWEVRFSVVMMLEYFVDDDYIDEIFKYCNDIDSDEYYVKMAIAWLISVCFVKFEEKTMIYLISNELDNFTYNKALQKIIESNRVDKDTKDLIRSMKRKG</sequence>
<dbReference type="Gene3D" id="1.25.10.90">
    <property type="match status" value="1"/>
</dbReference>
<name>A0A1M5N4J2_9FIRM</name>
<dbReference type="InterPro" id="IPR014825">
    <property type="entry name" value="DNA_alkylation"/>
</dbReference>
<dbReference type="Proteomes" id="UP000243255">
    <property type="component" value="Unassembled WGS sequence"/>
</dbReference>
<protein>
    <submittedName>
        <fullName evidence="1">3-methyladenine DNA glycosylase AlkD</fullName>
    </submittedName>
</protein>